<accession>A0A9W6TSZ0</accession>
<reference evidence="1" key="1">
    <citation type="submission" date="2023-04" db="EMBL/GenBank/DDBJ databases">
        <title>Phytophthora lilii NBRC 32176.</title>
        <authorList>
            <person name="Ichikawa N."/>
            <person name="Sato H."/>
            <person name="Tonouchi N."/>
        </authorList>
    </citation>
    <scope>NUCLEOTIDE SEQUENCE</scope>
    <source>
        <strain evidence="1">NBRC 32176</strain>
    </source>
</reference>
<sequence length="143" mass="15561">MAKLILAYVYTGVLAENADKLHSDSDNQTKGGFVTQLCAVDVAQKAASKGDIALARMIVSDALTIVQLLLVGVDVELMLNYSDQITIERVLRQLPSDVNTTMLMLVLEKCDPSAYAQLLTYAATKGLVALVKQLMKKVHDRGH</sequence>
<protein>
    <submittedName>
        <fullName evidence="1">Unnamed protein product</fullName>
    </submittedName>
</protein>
<keyword evidence="2" id="KW-1185">Reference proteome</keyword>
<comment type="caution">
    <text evidence="1">The sequence shown here is derived from an EMBL/GenBank/DDBJ whole genome shotgun (WGS) entry which is preliminary data.</text>
</comment>
<proteinExistence type="predicted"/>
<dbReference type="OrthoDB" id="129758at2759"/>
<name>A0A9W6TSZ0_9STRA</name>
<gene>
    <name evidence="1" type="ORF">Plil01_000703400</name>
</gene>
<evidence type="ECO:0000313" key="1">
    <source>
        <dbReference type="EMBL" id="GMF18694.1"/>
    </source>
</evidence>
<evidence type="ECO:0000313" key="2">
    <source>
        <dbReference type="Proteomes" id="UP001165083"/>
    </source>
</evidence>
<organism evidence="1 2">
    <name type="scientific">Phytophthora lilii</name>
    <dbReference type="NCBI Taxonomy" id="2077276"/>
    <lineage>
        <taxon>Eukaryota</taxon>
        <taxon>Sar</taxon>
        <taxon>Stramenopiles</taxon>
        <taxon>Oomycota</taxon>
        <taxon>Peronosporomycetes</taxon>
        <taxon>Peronosporales</taxon>
        <taxon>Peronosporaceae</taxon>
        <taxon>Phytophthora</taxon>
    </lineage>
</organism>
<dbReference type="Proteomes" id="UP001165083">
    <property type="component" value="Unassembled WGS sequence"/>
</dbReference>
<dbReference type="AlphaFoldDB" id="A0A9W6TSZ0"/>
<dbReference type="EMBL" id="BSXW01000324">
    <property type="protein sequence ID" value="GMF18694.1"/>
    <property type="molecule type" value="Genomic_DNA"/>
</dbReference>